<dbReference type="Pfam" id="PF00989">
    <property type="entry name" value="PAS"/>
    <property type="match status" value="1"/>
</dbReference>
<dbReference type="SMART" id="SM00267">
    <property type="entry name" value="GGDEF"/>
    <property type="match status" value="1"/>
</dbReference>
<dbReference type="SMART" id="SM00304">
    <property type="entry name" value="HAMP"/>
    <property type="match status" value="1"/>
</dbReference>
<dbReference type="GO" id="GO:0006355">
    <property type="term" value="P:regulation of DNA-templated transcription"/>
    <property type="evidence" value="ECO:0007669"/>
    <property type="project" value="InterPro"/>
</dbReference>
<feature type="domain" description="GGDEF" evidence="4">
    <location>
        <begin position="369"/>
        <end position="503"/>
    </location>
</feature>
<dbReference type="AlphaFoldDB" id="A0A840BRP3"/>
<dbReference type="InterPro" id="IPR052155">
    <property type="entry name" value="Biofilm_reg_signaling"/>
</dbReference>
<dbReference type="PROSITE" id="PS50885">
    <property type="entry name" value="HAMP"/>
    <property type="match status" value="1"/>
</dbReference>
<dbReference type="Gene3D" id="3.30.70.270">
    <property type="match status" value="1"/>
</dbReference>
<organism evidence="5 6">
    <name type="scientific">Niveibacterium umoris</name>
    <dbReference type="NCBI Taxonomy" id="1193620"/>
    <lineage>
        <taxon>Bacteria</taxon>
        <taxon>Pseudomonadati</taxon>
        <taxon>Pseudomonadota</taxon>
        <taxon>Betaproteobacteria</taxon>
        <taxon>Rhodocyclales</taxon>
        <taxon>Rhodocyclaceae</taxon>
        <taxon>Niveibacterium</taxon>
    </lineage>
</organism>
<evidence type="ECO:0000259" key="3">
    <source>
        <dbReference type="PROSITE" id="PS50885"/>
    </source>
</evidence>
<dbReference type="Gene3D" id="6.10.340.10">
    <property type="match status" value="1"/>
</dbReference>
<dbReference type="PANTHER" id="PTHR44757">
    <property type="entry name" value="DIGUANYLATE CYCLASE DGCP"/>
    <property type="match status" value="1"/>
</dbReference>
<dbReference type="InterPro" id="IPR013767">
    <property type="entry name" value="PAS_fold"/>
</dbReference>
<dbReference type="GO" id="GO:0016020">
    <property type="term" value="C:membrane"/>
    <property type="evidence" value="ECO:0007669"/>
    <property type="project" value="InterPro"/>
</dbReference>
<reference evidence="5 6" key="1">
    <citation type="submission" date="2020-08" db="EMBL/GenBank/DDBJ databases">
        <title>Genomic Encyclopedia of Type Strains, Phase IV (KMG-IV): sequencing the most valuable type-strain genomes for metagenomic binning, comparative biology and taxonomic classification.</title>
        <authorList>
            <person name="Goeker M."/>
        </authorList>
    </citation>
    <scope>NUCLEOTIDE SEQUENCE [LARGE SCALE GENOMIC DNA]</scope>
    <source>
        <strain evidence="5 6">DSM 106739</strain>
    </source>
</reference>
<protein>
    <submittedName>
        <fullName evidence="5">Diguanylate cyclase (GGDEF)-like protein/PAS domain S-box-containing protein</fullName>
    </submittedName>
</protein>
<dbReference type="InterPro" id="IPR003660">
    <property type="entry name" value="HAMP_dom"/>
</dbReference>
<dbReference type="PROSITE" id="PS50112">
    <property type="entry name" value="PAS"/>
    <property type="match status" value="1"/>
</dbReference>
<dbReference type="CDD" id="cd01949">
    <property type="entry name" value="GGDEF"/>
    <property type="match status" value="1"/>
</dbReference>
<proteinExistence type="predicted"/>
<dbReference type="InterPro" id="IPR035965">
    <property type="entry name" value="PAS-like_dom_sf"/>
</dbReference>
<dbReference type="CDD" id="cd06225">
    <property type="entry name" value="HAMP"/>
    <property type="match status" value="1"/>
</dbReference>
<dbReference type="GO" id="GO:0007165">
    <property type="term" value="P:signal transduction"/>
    <property type="evidence" value="ECO:0007669"/>
    <property type="project" value="InterPro"/>
</dbReference>
<dbReference type="SMART" id="SM00091">
    <property type="entry name" value="PAS"/>
    <property type="match status" value="1"/>
</dbReference>
<dbReference type="GO" id="GO:0003824">
    <property type="term" value="F:catalytic activity"/>
    <property type="evidence" value="ECO:0007669"/>
    <property type="project" value="UniProtKB-ARBA"/>
</dbReference>
<evidence type="ECO:0000313" key="6">
    <source>
        <dbReference type="Proteomes" id="UP000561045"/>
    </source>
</evidence>
<dbReference type="InterPro" id="IPR029787">
    <property type="entry name" value="Nucleotide_cyclase"/>
</dbReference>
<dbReference type="PROSITE" id="PS50887">
    <property type="entry name" value="GGDEF"/>
    <property type="match status" value="1"/>
</dbReference>
<feature type="domain" description="HAMP" evidence="3">
    <location>
        <begin position="151"/>
        <end position="205"/>
    </location>
</feature>
<evidence type="ECO:0000259" key="4">
    <source>
        <dbReference type="PROSITE" id="PS50887"/>
    </source>
</evidence>
<dbReference type="SUPFAM" id="SSF158472">
    <property type="entry name" value="HAMP domain-like"/>
    <property type="match status" value="1"/>
</dbReference>
<dbReference type="InterPro" id="IPR000160">
    <property type="entry name" value="GGDEF_dom"/>
</dbReference>
<evidence type="ECO:0000256" key="1">
    <source>
        <dbReference type="SAM" id="MobiDB-lite"/>
    </source>
</evidence>
<dbReference type="EMBL" id="JACIET010000002">
    <property type="protein sequence ID" value="MBB4014332.1"/>
    <property type="molecule type" value="Genomic_DNA"/>
</dbReference>
<feature type="domain" description="PAS" evidence="2">
    <location>
        <begin position="217"/>
        <end position="253"/>
    </location>
</feature>
<dbReference type="RefSeq" id="WP_183636238.1">
    <property type="nucleotide sequence ID" value="NZ_BAABLE010000005.1"/>
</dbReference>
<evidence type="ECO:0000259" key="2">
    <source>
        <dbReference type="PROSITE" id="PS50112"/>
    </source>
</evidence>
<dbReference type="InterPro" id="IPR000014">
    <property type="entry name" value="PAS"/>
</dbReference>
<dbReference type="CDD" id="cd00130">
    <property type="entry name" value="PAS"/>
    <property type="match status" value="1"/>
</dbReference>
<dbReference type="Proteomes" id="UP000561045">
    <property type="component" value="Unassembled WGS sequence"/>
</dbReference>
<comment type="caution">
    <text evidence="5">The sequence shown here is derived from an EMBL/GenBank/DDBJ whole genome shotgun (WGS) entry which is preliminary data.</text>
</comment>
<dbReference type="Pfam" id="PF00990">
    <property type="entry name" value="GGDEF"/>
    <property type="match status" value="1"/>
</dbReference>
<name>A0A840BRP3_9RHOO</name>
<accession>A0A840BRP3</accession>
<sequence length="525" mass="56255">MLLIGVFAGLLVAAASMPYVLKLEAEEAGGEVQRLLDAIEDTVSSACFVNDSELARQALSGILRGGTISSASILANGHVMATVGTRPPVSKSVVRAVRSPFFQAETVCEIRVETSEQMLRARVYEATGQTLAFMAMQGAIVALAAMAGVALFVTRPIQRISGALHGISRGKDGVIVVPKGHDDDEIGQLVADTNGMIESLTRAAAIERGLREQRERDEQRLRMIFENAETGLFTLDAEGRMQSWNPACVRVLGGPLHHDEHPSLEDLLPPLATQISAMRQRCGERERSVSEDLEISDESGLQRWIQLVLTPSGGGTLQGLANDISDRKRAEEAARELAVTDSLTGVLNRLGFNRRLADLVSEHARDRRHGFSLAMIDLDWFKQVNDTHGHDAGDHVLRVVAKRLEGLVRRTDTVARLGGDEFVVLLDGVIDEAAALTILHKVRQAVLEPISLETGAIAHVGASIGLTVVSETLCGPEEVMRRADAAMYAVKKASRNDVQLFGAQGAPSAGAAPSLPGATAERASG</sequence>
<dbReference type="PANTHER" id="PTHR44757:SF2">
    <property type="entry name" value="BIOFILM ARCHITECTURE MAINTENANCE PROTEIN MBAA"/>
    <property type="match status" value="1"/>
</dbReference>
<gene>
    <name evidence="5" type="ORF">GGR36_003678</name>
</gene>
<dbReference type="FunFam" id="3.30.70.270:FF:000001">
    <property type="entry name" value="Diguanylate cyclase domain protein"/>
    <property type="match status" value="1"/>
</dbReference>
<feature type="region of interest" description="Disordered" evidence="1">
    <location>
        <begin position="506"/>
        <end position="525"/>
    </location>
</feature>
<dbReference type="NCBIfam" id="TIGR00229">
    <property type="entry name" value="sensory_box"/>
    <property type="match status" value="1"/>
</dbReference>
<dbReference type="InterPro" id="IPR043128">
    <property type="entry name" value="Rev_trsase/Diguanyl_cyclase"/>
</dbReference>
<evidence type="ECO:0000313" key="5">
    <source>
        <dbReference type="EMBL" id="MBB4014332.1"/>
    </source>
</evidence>
<dbReference type="Gene3D" id="3.30.450.20">
    <property type="entry name" value="PAS domain"/>
    <property type="match status" value="1"/>
</dbReference>
<keyword evidence="6" id="KW-1185">Reference proteome</keyword>
<dbReference type="SUPFAM" id="SSF55073">
    <property type="entry name" value="Nucleotide cyclase"/>
    <property type="match status" value="1"/>
</dbReference>
<dbReference type="SUPFAM" id="SSF55785">
    <property type="entry name" value="PYP-like sensor domain (PAS domain)"/>
    <property type="match status" value="1"/>
</dbReference>
<dbReference type="NCBIfam" id="TIGR00254">
    <property type="entry name" value="GGDEF"/>
    <property type="match status" value="1"/>
</dbReference>